<reference evidence="2" key="1">
    <citation type="submission" date="2023-08" db="EMBL/GenBank/DDBJ databases">
        <authorList>
            <person name="Messyasz A."/>
            <person name="Mannisto M.K."/>
            <person name="Kerkhof L.J."/>
            <person name="Haggblom M."/>
        </authorList>
    </citation>
    <scope>NUCLEOTIDE SEQUENCE</scope>
    <source>
        <strain evidence="2">M8UP39</strain>
    </source>
</reference>
<protein>
    <submittedName>
        <fullName evidence="2">Class I SAM-dependent methyltransferase</fullName>
        <ecNumber evidence="2">2.1.-.-</ecNumber>
    </submittedName>
</protein>
<dbReference type="GO" id="GO:0032259">
    <property type="term" value="P:methylation"/>
    <property type="evidence" value="ECO:0007669"/>
    <property type="project" value="UniProtKB-KW"/>
</dbReference>
<gene>
    <name evidence="2" type="ORF">RBB81_21350</name>
</gene>
<evidence type="ECO:0000259" key="1">
    <source>
        <dbReference type="Pfam" id="PF08242"/>
    </source>
</evidence>
<dbReference type="KEGG" id="tgi:RBB81_21350"/>
<evidence type="ECO:0000313" key="2">
    <source>
        <dbReference type="EMBL" id="XCB22096.1"/>
    </source>
</evidence>
<dbReference type="CDD" id="cd02440">
    <property type="entry name" value="AdoMet_MTases"/>
    <property type="match status" value="1"/>
</dbReference>
<organism evidence="2">
    <name type="scientific">Tunturiibacter gelidiferens</name>
    <dbReference type="NCBI Taxonomy" id="3069689"/>
    <lineage>
        <taxon>Bacteria</taxon>
        <taxon>Pseudomonadati</taxon>
        <taxon>Acidobacteriota</taxon>
        <taxon>Terriglobia</taxon>
        <taxon>Terriglobales</taxon>
        <taxon>Acidobacteriaceae</taxon>
        <taxon>Tunturiibacter</taxon>
    </lineage>
</organism>
<feature type="domain" description="Methyltransferase type 12" evidence="1">
    <location>
        <begin position="25"/>
        <end position="109"/>
    </location>
</feature>
<dbReference type="GO" id="GO:0008168">
    <property type="term" value="F:methyltransferase activity"/>
    <property type="evidence" value="ECO:0007669"/>
    <property type="project" value="UniProtKB-KW"/>
</dbReference>
<dbReference type="EC" id="2.1.-.-" evidence="2"/>
<dbReference type="InterPro" id="IPR013217">
    <property type="entry name" value="Methyltransf_12"/>
</dbReference>
<reference evidence="2" key="2">
    <citation type="journal article" date="2024" name="Environ. Microbiol.">
        <title>Genome analysis and description of Tunturibacter gen. nov. expands the diversity of Terriglobia in tundra soils.</title>
        <authorList>
            <person name="Messyasz A."/>
            <person name="Mannisto M.K."/>
            <person name="Kerkhof L.J."/>
            <person name="Haggblom M.M."/>
        </authorList>
    </citation>
    <scope>NUCLEOTIDE SEQUENCE</scope>
    <source>
        <strain evidence="2">M8UP39</strain>
    </source>
</reference>
<dbReference type="InterPro" id="IPR029063">
    <property type="entry name" value="SAM-dependent_MTases_sf"/>
</dbReference>
<sequence length="174" mass="19509">MKIAEATALIRTPLIEWTRPQSWCDLGCGSGTFTAVLAKLLAPGSKIYAVDLDTRALEHVPDHYDGVEIRKTLGDIGSPSLRLPTVDGILMANTLHFIEEQQAFLRRLLSVADRFLIVEYERSKPNRWGPYPVGFERLRQLFGEEGAERVARIATRPSLFGGTMYSAFAERTTR</sequence>
<keyword evidence="2" id="KW-0808">Transferase</keyword>
<dbReference type="AlphaFoldDB" id="A0AAU7Z0T5"/>
<name>A0AAU7Z0T5_9BACT</name>
<dbReference type="Pfam" id="PF08242">
    <property type="entry name" value="Methyltransf_12"/>
    <property type="match status" value="1"/>
</dbReference>
<dbReference type="EMBL" id="CP132938">
    <property type="protein sequence ID" value="XCB22096.1"/>
    <property type="molecule type" value="Genomic_DNA"/>
</dbReference>
<keyword evidence="2" id="KW-0489">Methyltransferase</keyword>
<proteinExistence type="predicted"/>
<dbReference type="SUPFAM" id="SSF53335">
    <property type="entry name" value="S-adenosyl-L-methionine-dependent methyltransferases"/>
    <property type="match status" value="1"/>
</dbReference>
<dbReference type="Gene3D" id="3.40.50.150">
    <property type="entry name" value="Vaccinia Virus protein VP39"/>
    <property type="match status" value="1"/>
</dbReference>
<dbReference type="RefSeq" id="WP_353072092.1">
    <property type="nucleotide sequence ID" value="NZ_CP132938.1"/>
</dbReference>
<accession>A0AAU7Z0T5</accession>